<dbReference type="KEGG" id="nnu:104601623"/>
<dbReference type="Proteomes" id="UP000189703">
    <property type="component" value="Unplaced"/>
</dbReference>
<feature type="coiled-coil region" evidence="1">
    <location>
        <begin position="159"/>
        <end position="213"/>
    </location>
</feature>
<evidence type="ECO:0000313" key="5">
    <source>
        <dbReference type="RefSeq" id="XP_010263337.1"/>
    </source>
</evidence>
<evidence type="ECO:0000313" key="4">
    <source>
        <dbReference type="RefSeq" id="XP_010263336.1"/>
    </source>
</evidence>
<evidence type="ECO:0000256" key="2">
    <source>
        <dbReference type="SAM" id="MobiDB-lite"/>
    </source>
</evidence>
<dbReference type="GeneID" id="104601623"/>
<accession>A0A1U8AL35</accession>
<organism evidence="3 5">
    <name type="scientific">Nelumbo nucifera</name>
    <name type="common">Sacred lotus</name>
    <dbReference type="NCBI Taxonomy" id="4432"/>
    <lineage>
        <taxon>Eukaryota</taxon>
        <taxon>Viridiplantae</taxon>
        <taxon>Streptophyta</taxon>
        <taxon>Embryophyta</taxon>
        <taxon>Tracheophyta</taxon>
        <taxon>Spermatophyta</taxon>
        <taxon>Magnoliopsida</taxon>
        <taxon>Proteales</taxon>
        <taxon>Nelumbonaceae</taxon>
        <taxon>Nelumbo</taxon>
    </lineage>
</organism>
<feature type="region of interest" description="Disordered" evidence="2">
    <location>
        <begin position="66"/>
        <end position="86"/>
    </location>
</feature>
<evidence type="ECO:0000256" key="1">
    <source>
        <dbReference type="SAM" id="Coils"/>
    </source>
</evidence>
<name>A0A1U8AL35_NELNU</name>
<protein>
    <submittedName>
        <fullName evidence="4 5">Uncharacterized protein LOC104601623</fullName>
    </submittedName>
</protein>
<keyword evidence="1" id="KW-0175">Coiled coil</keyword>
<keyword evidence="3" id="KW-1185">Reference proteome</keyword>
<reference evidence="4 5" key="1">
    <citation type="submission" date="2025-04" db="UniProtKB">
        <authorList>
            <consortium name="RefSeq"/>
        </authorList>
    </citation>
    <scope>IDENTIFICATION</scope>
</reference>
<sequence>MDDILADDLFGSMKIGKNKKRASKKARIKTEATTTKVIEPEHPPVTEQPPVIDLVEEDLVKATPPHIPEETTSLEHVPTTTTSTSTDAPVRSILTLKFGLLKSKDVVFTEEVTRWADLPVAQLGARATTHCMVVNSSIHALAYQSEVNLKRALEAEESSRNAHTELNLARSEINQLKNDMRAKKELLTLLITENELEEREAALKREIKNLKTHVRNGPKSCFKRWRRPR</sequence>
<evidence type="ECO:0000313" key="3">
    <source>
        <dbReference type="Proteomes" id="UP000189703"/>
    </source>
</evidence>
<dbReference type="AlphaFoldDB" id="A0A1U8AL35"/>
<gene>
    <name evidence="4 5" type="primary">LOC104601623</name>
</gene>
<dbReference type="RefSeq" id="XP_010263336.1">
    <property type="nucleotide sequence ID" value="XM_010265034.2"/>
</dbReference>
<proteinExistence type="predicted"/>
<dbReference type="RefSeq" id="XP_010263337.1">
    <property type="nucleotide sequence ID" value="XM_010265035.1"/>
</dbReference>